<evidence type="ECO:0000313" key="2">
    <source>
        <dbReference type="EMBL" id="KAF2788144.1"/>
    </source>
</evidence>
<evidence type="ECO:0000313" key="3">
    <source>
        <dbReference type="Proteomes" id="UP000799757"/>
    </source>
</evidence>
<feature type="region of interest" description="Disordered" evidence="1">
    <location>
        <begin position="1"/>
        <end position="63"/>
    </location>
</feature>
<reference evidence="2" key="1">
    <citation type="journal article" date="2020" name="Stud. Mycol.">
        <title>101 Dothideomycetes genomes: a test case for predicting lifestyles and emergence of pathogens.</title>
        <authorList>
            <person name="Haridas S."/>
            <person name="Albert R."/>
            <person name="Binder M."/>
            <person name="Bloem J."/>
            <person name="Labutti K."/>
            <person name="Salamov A."/>
            <person name="Andreopoulos B."/>
            <person name="Baker S."/>
            <person name="Barry K."/>
            <person name="Bills G."/>
            <person name="Bluhm B."/>
            <person name="Cannon C."/>
            <person name="Castanera R."/>
            <person name="Culley D."/>
            <person name="Daum C."/>
            <person name="Ezra D."/>
            <person name="Gonzalez J."/>
            <person name="Henrissat B."/>
            <person name="Kuo A."/>
            <person name="Liang C."/>
            <person name="Lipzen A."/>
            <person name="Lutzoni F."/>
            <person name="Magnuson J."/>
            <person name="Mondo S."/>
            <person name="Nolan M."/>
            <person name="Ohm R."/>
            <person name="Pangilinan J."/>
            <person name="Park H.-J."/>
            <person name="Ramirez L."/>
            <person name="Alfaro M."/>
            <person name="Sun H."/>
            <person name="Tritt A."/>
            <person name="Yoshinaga Y."/>
            <person name="Zwiers L.-H."/>
            <person name="Turgeon B."/>
            <person name="Goodwin S."/>
            <person name="Spatafora J."/>
            <person name="Crous P."/>
            <person name="Grigoriev I."/>
        </authorList>
    </citation>
    <scope>NUCLEOTIDE SEQUENCE</scope>
    <source>
        <strain evidence="2">CBS 109.77</strain>
    </source>
</reference>
<dbReference type="AlphaFoldDB" id="A0A6A6WW50"/>
<feature type="region of interest" description="Disordered" evidence="1">
    <location>
        <begin position="78"/>
        <end position="121"/>
    </location>
</feature>
<proteinExistence type="predicted"/>
<feature type="region of interest" description="Disordered" evidence="1">
    <location>
        <begin position="240"/>
        <end position="297"/>
    </location>
</feature>
<feature type="compositionally biased region" description="Basic and acidic residues" evidence="1">
    <location>
        <begin position="240"/>
        <end position="261"/>
    </location>
</feature>
<dbReference type="OrthoDB" id="3800885at2759"/>
<feature type="compositionally biased region" description="Low complexity" evidence="1">
    <location>
        <begin position="276"/>
        <end position="295"/>
    </location>
</feature>
<gene>
    <name evidence="2" type="ORF">K505DRAFT_342335</name>
</gene>
<name>A0A6A6WW50_9PLEO</name>
<accession>A0A6A6WW50</accession>
<protein>
    <submittedName>
        <fullName evidence="2">Uncharacterized protein</fullName>
    </submittedName>
</protein>
<dbReference type="Proteomes" id="UP000799757">
    <property type="component" value="Unassembled WGS sequence"/>
</dbReference>
<organism evidence="2 3">
    <name type="scientific">Melanomma pulvis-pyrius CBS 109.77</name>
    <dbReference type="NCBI Taxonomy" id="1314802"/>
    <lineage>
        <taxon>Eukaryota</taxon>
        <taxon>Fungi</taxon>
        <taxon>Dikarya</taxon>
        <taxon>Ascomycota</taxon>
        <taxon>Pezizomycotina</taxon>
        <taxon>Dothideomycetes</taxon>
        <taxon>Pleosporomycetidae</taxon>
        <taxon>Pleosporales</taxon>
        <taxon>Melanommataceae</taxon>
        <taxon>Melanomma</taxon>
    </lineage>
</organism>
<feature type="compositionally biased region" description="Basic and acidic residues" evidence="1">
    <location>
        <begin position="92"/>
        <end position="106"/>
    </location>
</feature>
<keyword evidence="3" id="KW-1185">Reference proteome</keyword>
<feature type="compositionally biased region" description="Polar residues" evidence="1">
    <location>
        <begin position="264"/>
        <end position="274"/>
    </location>
</feature>
<feature type="region of interest" description="Disordered" evidence="1">
    <location>
        <begin position="671"/>
        <end position="712"/>
    </location>
</feature>
<sequence length="773" mass="85564">MPAILRKLSQKFDIHARRRRRRHPSPSQGPSPSATPHNPSITADMGTGMGMESLGKQSGMRDFEETYGEDLGRLVRESGYFADSERHKRRTNKGEKGQGKEGERNESVIQAQESLPRAKRGRAKALVDRLAPHAARHTDSQAMQEDIVEDEHERVYEPRGYMKWNNTTEPRPLFDKLNPGQPSASRRTAESDYADKHERLKVLLANTDPRLQLHKCEGLGEDVGGEGREHKLKVVHAKAGEATEFKDNPEQAIRGRDREVMPYKTSNSSDSNAMITPRLSTSSKPPSRPSSRATPAEQHIATTHLGASPRATLLFNNHQWCNSIAPATFSLDQPTPTPTDHIDTTEQKLALITNGHSSTSTYTPHYPSPLSYEGLTWNLALRGIISSDAIQPETREAIQCRLNNRISVDIISPADIGLVPNFSYPIAAAPFYDQYSALGIVSEYGEEDWGREQVEYDSSFYCQTPDTPNGIIPELEEIERIVNGIHTSARPSVPEPLDTPVYISHSSSPNHVSRLSTTPSAHPLIHEYDYESTITTLQSEISALRARNYELEEDIVPSLTDSIERQSMTIDSNLSIIDALREEIVDLKIAVDFGNKVLGGCWAREWATLSTINEIRGRNKNRNGRQRGRVGLGGGAGGLLRTLFRNKGPGKGVGDEALTSGQLPKGYEWEVFGQGPNPSGSEDVVGYLTTGDTSRNSSSSKGSRRETPTSSNPSLFLFLSRSEIDALADMAEQNLCILKEDVEEMVGLIQGCKNWCTGIQDVEEHPQGSWRDV</sequence>
<dbReference type="EMBL" id="MU002242">
    <property type="protein sequence ID" value="KAF2788144.1"/>
    <property type="molecule type" value="Genomic_DNA"/>
</dbReference>
<evidence type="ECO:0000256" key="1">
    <source>
        <dbReference type="SAM" id="MobiDB-lite"/>
    </source>
</evidence>
<feature type="region of interest" description="Disordered" evidence="1">
    <location>
        <begin position="163"/>
        <end position="193"/>
    </location>
</feature>